<keyword evidence="1" id="KW-0175">Coiled coil</keyword>
<reference evidence="2 3" key="1">
    <citation type="submission" date="2016-02" db="EMBL/GenBank/DDBJ databases">
        <title>Genome analysis of coral dinoflagellate symbionts highlights evolutionary adaptations to a symbiotic lifestyle.</title>
        <authorList>
            <person name="Aranda M."/>
            <person name="Li Y."/>
            <person name="Liew Y.J."/>
            <person name="Baumgarten S."/>
            <person name="Simakov O."/>
            <person name="Wilson M."/>
            <person name="Piel J."/>
            <person name="Ashoor H."/>
            <person name="Bougouffa S."/>
            <person name="Bajic V.B."/>
            <person name="Ryu T."/>
            <person name="Ravasi T."/>
            <person name="Bayer T."/>
            <person name="Micklem G."/>
            <person name="Kim H."/>
            <person name="Bhak J."/>
            <person name="Lajeunesse T.C."/>
            <person name="Voolstra C.R."/>
        </authorList>
    </citation>
    <scope>NUCLEOTIDE SEQUENCE [LARGE SCALE GENOMIC DNA]</scope>
    <source>
        <strain evidence="2 3">CCMP2467</strain>
    </source>
</reference>
<evidence type="ECO:0000256" key="1">
    <source>
        <dbReference type="SAM" id="Coils"/>
    </source>
</evidence>
<dbReference type="EMBL" id="LSRX01000305">
    <property type="protein sequence ID" value="OLQ01096.1"/>
    <property type="molecule type" value="Genomic_DNA"/>
</dbReference>
<dbReference type="AlphaFoldDB" id="A0A1Q9E0Z2"/>
<organism evidence="2 3">
    <name type="scientific">Symbiodinium microadriaticum</name>
    <name type="common">Dinoflagellate</name>
    <name type="synonym">Zooxanthella microadriatica</name>
    <dbReference type="NCBI Taxonomy" id="2951"/>
    <lineage>
        <taxon>Eukaryota</taxon>
        <taxon>Sar</taxon>
        <taxon>Alveolata</taxon>
        <taxon>Dinophyceae</taxon>
        <taxon>Suessiales</taxon>
        <taxon>Symbiodiniaceae</taxon>
        <taxon>Symbiodinium</taxon>
    </lineage>
</organism>
<evidence type="ECO:0000313" key="3">
    <source>
        <dbReference type="Proteomes" id="UP000186817"/>
    </source>
</evidence>
<gene>
    <name evidence="2" type="ORF">AK812_SmicGene16183</name>
</gene>
<dbReference type="Proteomes" id="UP000186817">
    <property type="component" value="Unassembled WGS sequence"/>
</dbReference>
<dbReference type="OrthoDB" id="452621at2759"/>
<evidence type="ECO:0000313" key="2">
    <source>
        <dbReference type="EMBL" id="OLQ01096.1"/>
    </source>
</evidence>
<keyword evidence="3" id="KW-1185">Reference proteome</keyword>
<protein>
    <submittedName>
        <fullName evidence="2">Uncharacterized protein</fullName>
    </submittedName>
</protein>
<name>A0A1Q9E0Z2_SYMMI</name>
<accession>A0A1Q9E0Z2</accession>
<feature type="coiled-coil region" evidence="1">
    <location>
        <begin position="250"/>
        <end position="291"/>
    </location>
</feature>
<proteinExistence type="predicted"/>
<sequence>MPFTEQEVATTFQEVHSLLLQWTTALWGEPIVLTDSAESNAQAGDFQADAQEGALPPTLPARSSCEETETVESHRRRRLHVLGTPLPPSVQVRLTLVGSPVYFGRFPGFYFGLGFGDLAERKQLTAGLTILNQIIVTIMIMDVMVEQQEVSHQQLQHLVLSGEPPPAKASFDFEDLKAQLLRKSPVERVVWPDLRLHRWWGSLSPGDSRDVQELVKKMPRRRWMSVQDLVTEVEQALVQGERLDKDAPAYENLRREAVSLRLENDELTEKVAELEEARAEYVAQEEQFTAKLNANGGFFAHEEEVVNMTGKIREVDYKIAGLRHKHYHNIKDVGSLKRTMSLIEKRGEVGPFTLQADVMF</sequence>
<comment type="caution">
    <text evidence="2">The sequence shown here is derived from an EMBL/GenBank/DDBJ whole genome shotgun (WGS) entry which is preliminary data.</text>
</comment>